<feature type="transmembrane region" description="Helical" evidence="7">
    <location>
        <begin position="302"/>
        <end position="321"/>
    </location>
</feature>
<dbReference type="InterPro" id="IPR052163">
    <property type="entry name" value="DGC-Regulatory_Protein"/>
</dbReference>
<dbReference type="GO" id="GO:0005886">
    <property type="term" value="C:plasma membrane"/>
    <property type="evidence" value="ECO:0007669"/>
    <property type="project" value="UniProtKB-SubCell"/>
</dbReference>
<dbReference type="InterPro" id="IPR000014">
    <property type="entry name" value="PAS"/>
</dbReference>
<dbReference type="InterPro" id="IPR029787">
    <property type="entry name" value="Nucleotide_cyclase"/>
</dbReference>
<dbReference type="PROSITE" id="PS50113">
    <property type="entry name" value="PAC"/>
    <property type="match status" value="1"/>
</dbReference>
<gene>
    <name evidence="12" type="ORF">SAMN02745148_00208</name>
</gene>
<dbReference type="NCBIfam" id="TIGR00229">
    <property type="entry name" value="sensory_box"/>
    <property type="match status" value="1"/>
</dbReference>
<evidence type="ECO:0000256" key="5">
    <source>
        <dbReference type="ARBA" id="ARBA00022989"/>
    </source>
</evidence>
<comment type="cofactor">
    <cofactor evidence="1">
        <name>Mg(2+)</name>
        <dbReference type="ChEBI" id="CHEBI:18420"/>
    </cofactor>
</comment>
<dbReference type="SMART" id="SM00267">
    <property type="entry name" value="GGDEF"/>
    <property type="match status" value="1"/>
</dbReference>
<dbReference type="STRING" id="1121942.SAMN02745148_00208"/>
<keyword evidence="3" id="KW-1003">Cell membrane</keyword>
<feature type="domain" description="HAMP" evidence="10">
    <location>
        <begin position="322"/>
        <end position="374"/>
    </location>
</feature>
<keyword evidence="4 7" id="KW-0812">Transmembrane</keyword>
<dbReference type="AlphaFoldDB" id="A0A1M4SRW5"/>
<accession>A0A1M4SRW5</accession>
<feature type="domain" description="GGDEF" evidence="11">
    <location>
        <begin position="536"/>
        <end position="669"/>
    </location>
</feature>
<feature type="domain" description="PAC" evidence="9">
    <location>
        <begin position="452"/>
        <end position="504"/>
    </location>
</feature>
<evidence type="ECO:0000256" key="4">
    <source>
        <dbReference type="ARBA" id="ARBA00022692"/>
    </source>
</evidence>
<evidence type="ECO:0000256" key="1">
    <source>
        <dbReference type="ARBA" id="ARBA00001946"/>
    </source>
</evidence>
<keyword evidence="6 7" id="KW-0472">Membrane</keyword>
<dbReference type="InterPro" id="IPR035965">
    <property type="entry name" value="PAS-like_dom_sf"/>
</dbReference>
<dbReference type="PANTHER" id="PTHR46663">
    <property type="entry name" value="DIGUANYLATE CYCLASE DGCT-RELATED"/>
    <property type="match status" value="1"/>
</dbReference>
<evidence type="ECO:0000259" key="11">
    <source>
        <dbReference type="PROSITE" id="PS50887"/>
    </source>
</evidence>
<dbReference type="Proteomes" id="UP000184346">
    <property type="component" value="Unassembled WGS sequence"/>
</dbReference>
<protein>
    <submittedName>
        <fullName evidence="12">PAS domain S-box-containing protein/diguanylate cyclase (GGDEF) domain-containing protein</fullName>
    </submittedName>
</protein>
<dbReference type="GO" id="GO:0003824">
    <property type="term" value="F:catalytic activity"/>
    <property type="evidence" value="ECO:0007669"/>
    <property type="project" value="UniProtKB-ARBA"/>
</dbReference>
<evidence type="ECO:0000256" key="7">
    <source>
        <dbReference type="SAM" id="Phobius"/>
    </source>
</evidence>
<dbReference type="NCBIfam" id="TIGR00254">
    <property type="entry name" value="GGDEF"/>
    <property type="match status" value="1"/>
</dbReference>
<dbReference type="InterPro" id="IPR000700">
    <property type="entry name" value="PAS-assoc_C"/>
</dbReference>
<feature type="transmembrane region" description="Helical" evidence="7">
    <location>
        <begin position="26"/>
        <end position="47"/>
    </location>
</feature>
<dbReference type="CDD" id="cd01949">
    <property type="entry name" value="GGDEF"/>
    <property type="match status" value="1"/>
</dbReference>
<dbReference type="InterPro" id="IPR001610">
    <property type="entry name" value="PAC"/>
</dbReference>
<evidence type="ECO:0000256" key="2">
    <source>
        <dbReference type="ARBA" id="ARBA00004651"/>
    </source>
</evidence>
<dbReference type="InterPro" id="IPR013655">
    <property type="entry name" value="PAS_fold_3"/>
</dbReference>
<dbReference type="PROSITE" id="PS50112">
    <property type="entry name" value="PAS"/>
    <property type="match status" value="1"/>
</dbReference>
<dbReference type="SMART" id="SM00086">
    <property type="entry name" value="PAC"/>
    <property type="match status" value="1"/>
</dbReference>
<dbReference type="PROSITE" id="PS50887">
    <property type="entry name" value="GGDEF"/>
    <property type="match status" value="1"/>
</dbReference>
<dbReference type="FunFam" id="3.30.70.270:FF:000001">
    <property type="entry name" value="Diguanylate cyclase domain protein"/>
    <property type="match status" value="1"/>
</dbReference>
<dbReference type="SMART" id="SM00091">
    <property type="entry name" value="PAS"/>
    <property type="match status" value="1"/>
</dbReference>
<dbReference type="Gene3D" id="3.30.70.270">
    <property type="match status" value="1"/>
</dbReference>
<evidence type="ECO:0000313" key="13">
    <source>
        <dbReference type="Proteomes" id="UP000184346"/>
    </source>
</evidence>
<dbReference type="Gene3D" id="3.30.450.20">
    <property type="entry name" value="PAS domain"/>
    <property type="match status" value="3"/>
</dbReference>
<dbReference type="Gene3D" id="6.10.340.10">
    <property type="match status" value="1"/>
</dbReference>
<dbReference type="InterPro" id="IPR000160">
    <property type="entry name" value="GGDEF_dom"/>
</dbReference>
<evidence type="ECO:0000256" key="6">
    <source>
        <dbReference type="ARBA" id="ARBA00023136"/>
    </source>
</evidence>
<dbReference type="Pfam" id="PF02743">
    <property type="entry name" value="dCache_1"/>
    <property type="match status" value="1"/>
</dbReference>
<keyword evidence="13" id="KW-1185">Reference proteome</keyword>
<evidence type="ECO:0000259" key="9">
    <source>
        <dbReference type="PROSITE" id="PS50113"/>
    </source>
</evidence>
<keyword evidence="5 7" id="KW-1133">Transmembrane helix</keyword>
<evidence type="ECO:0000313" key="12">
    <source>
        <dbReference type="EMBL" id="SHE35003.1"/>
    </source>
</evidence>
<dbReference type="CDD" id="cd00130">
    <property type="entry name" value="PAS"/>
    <property type="match status" value="1"/>
</dbReference>
<dbReference type="GO" id="GO:0007165">
    <property type="term" value="P:signal transduction"/>
    <property type="evidence" value="ECO:0007669"/>
    <property type="project" value="InterPro"/>
</dbReference>
<sequence length="684" mass="76648">MSRDNVRRLSGIGFPSFGIRTMHKRLLLGLAVGWLVVVAAILLSTWYSGQSLISEVANEHLDYEARMIAGEIDQEVTLRFEALERLARRISTLKARSSSELVDELEHNDALLSLFDGLVVIDDQGSVVADWPRVEGRQGLDTTQSEFFEFQRQVGRPHVSEPFFGRASRTPLTLLSVPLLDDEGRFAGVVGGVAKVMEGTLFDKLRRIRIGHQGYAAVMTASGKVLVHPNQELILQAVPSAQQYPLLDMALSGWQGTAVGQLLDGRMALQAYRQVWSANWIVGVMVPQSQAFAPLQWFVRNLWLVGSVTVAVMLLLLWWLLRVALAPLDRLERQIGDVGQGKRERVELDTRIIELQKVAETFNRVLERKHQAESTMLARQAFLDAVLNSSPAGMFVYGLDGGLRYANPAMCRLTGYDYKVLQQQGHTAYIHAEDQQDVSDHWKDTLASGRDFQRQYRYITASGETIWVESHASMVRLPSGRPIGFVGTFKDITQKREMEMLQRWEAEHDPLTGLLNRRGFERRLEEALVDRLKGGTLSTLILFDLDHFKPINDEGGHALGDVMLKRIAELISHKVRKSDHVARYGGDEFALLLTGCDLDHARRTAEALREAVQESSVEHEGKRYRVTLSLGVTALRADDDHIDLPMQRADQASYQAKAQGRNVIMVDEETTSPPYAARTAPGHG</sequence>
<name>A0A1M4SRW5_9GAMM</name>
<dbReference type="Pfam" id="PF00990">
    <property type="entry name" value="GGDEF"/>
    <property type="match status" value="1"/>
</dbReference>
<evidence type="ECO:0000259" key="8">
    <source>
        <dbReference type="PROSITE" id="PS50112"/>
    </source>
</evidence>
<evidence type="ECO:0000256" key="3">
    <source>
        <dbReference type="ARBA" id="ARBA00022475"/>
    </source>
</evidence>
<dbReference type="CDD" id="cd18774">
    <property type="entry name" value="PDC2_HK_sensor"/>
    <property type="match status" value="1"/>
</dbReference>
<dbReference type="InterPro" id="IPR033479">
    <property type="entry name" value="dCache_1"/>
</dbReference>
<dbReference type="InterPro" id="IPR003660">
    <property type="entry name" value="HAMP_dom"/>
</dbReference>
<evidence type="ECO:0000259" key="10">
    <source>
        <dbReference type="PROSITE" id="PS50885"/>
    </source>
</evidence>
<dbReference type="SUPFAM" id="SSF55785">
    <property type="entry name" value="PYP-like sensor domain (PAS domain)"/>
    <property type="match status" value="1"/>
</dbReference>
<dbReference type="PROSITE" id="PS50885">
    <property type="entry name" value="HAMP"/>
    <property type="match status" value="1"/>
</dbReference>
<organism evidence="12 13">
    <name type="scientific">Modicisalibacter ilicicola DSM 19980</name>
    <dbReference type="NCBI Taxonomy" id="1121942"/>
    <lineage>
        <taxon>Bacteria</taxon>
        <taxon>Pseudomonadati</taxon>
        <taxon>Pseudomonadota</taxon>
        <taxon>Gammaproteobacteria</taxon>
        <taxon>Oceanospirillales</taxon>
        <taxon>Halomonadaceae</taxon>
        <taxon>Modicisalibacter</taxon>
    </lineage>
</organism>
<dbReference type="PANTHER" id="PTHR46663:SF4">
    <property type="entry name" value="DIGUANYLATE CYCLASE DGCT-RELATED"/>
    <property type="match status" value="1"/>
</dbReference>
<comment type="subcellular location">
    <subcellularLocation>
        <location evidence="2">Cell membrane</location>
        <topology evidence="2">Multi-pass membrane protein</topology>
    </subcellularLocation>
</comment>
<dbReference type="Pfam" id="PF08447">
    <property type="entry name" value="PAS_3"/>
    <property type="match status" value="1"/>
</dbReference>
<feature type="domain" description="PAS" evidence="8">
    <location>
        <begin position="379"/>
        <end position="449"/>
    </location>
</feature>
<proteinExistence type="predicted"/>
<dbReference type="EMBL" id="FQUJ01000002">
    <property type="protein sequence ID" value="SHE35003.1"/>
    <property type="molecule type" value="Genomic_DNA"/>
</dbReference>
<dbReference type="InterPro" id="IPR043128">
    <property type="entry name" value="Rev_trsase/Diguanyl_cyclase"/>
</dbReference>
<reference evidence="12 13" key="1">
    <citation type="submission" date="2016-11" db="EMBL/GenBank/DDBJ databases">
        <authorList>
            <person name="Jaros S."/>
            <person name="Januszkiewicz K."/>
            <person name="Wedrychowicz H."/>
        </authorList>
    </citation>
    <scope>NUCLEOTIDE SEQUENCE [LARGE SCALE GENOMIC DNA]</scope>
    <source>
        <strain evidence="12 13">DSM 19980</strain>
    </source>
</reference>
<dbReference type="CDD" id="cd18773">
    <property type="entry name" value="PDC1_HK_sensor"/>
    <property type="match status" value="1"/>
</dbReference>
<dbReference type="SUPFAM" id="SSF55073">
    <property type="entry name" value="Nucleotide cyclase"/>
    <property type="match status" value="1"/>
</dbReference>